<sequence length="89" mass="10044">MFAQIKLPDPGAHFKAEEIELIRYLAKSTIQGLLHVFLDGPLTGHTLEELSVILSEIYIAAFCAERRTDIFVSLSNTIHPLLRIPTIRE</sequence>
<comment type="caution">
    <text evidence="1">The sequence shown here is derived from an EMBL/GenBank/DDBJ whole genome shotgun (WGS) entry which is preliminary data.</text>
</comment>
<feature type="non-terminal residue" evidence="1">
    <location>
        <position position="89"/>
    </location>
</feature>
<evidence type="ECO:0000313" key="1">
    <source>
        <dbReference type="EMBL" id="KAA6359231.1"/>
    </source>
</evidence>
<dbReference type="Proteomes" id="UP000324800">
    <property type="component" value="Unassembled WGS sequence"/>
</dbReference>
<gene>
    <name evidence="1" type="ORF">EZS28_045242</name>
</gene>
<name>A0A5J4TP99_9EUKA</name>
<protein>
    <submittedName>
        <fullName evidence="1">Uncharacterized protein</fullName>
    </submittedName>
</protein>
<reference evidence="1 2" key="1">
    <citation type="submission" date="2019-03" db="EMBL/GenBank/DDBJ databases">
        <title>Single cell metagenomics reveals metabolic interactions within the superorganism composed of flagellate Streblomastix strix and complex community of Bacteroidetes bacteria on its surface.</title>
        <authorList>
            <person name="Treitli S.C."/>
            <person name="Kolisko M."/>
            <person name="Husnik F."/>
            <person name="Keeling P."/>
            <person name="Hampl V."/>
        </authorList>
    </citation>
    <scope>NUCLEOTIDE SEQUENCE [LARGE SCALE GENOMIC DNA]</scope>
    <source>
        <strain evidence="1">ST1C</strain>
    </source>
</reference>
<dbReference type="EMBL" id="SNRW01028705">
    <property type="protein sequence ID" value="KAA6359231.1"/>
    <property type="molecule type" value="Genomic_DNA"/>
</dbReference>
<organism evidence="1 2">
    <name type="scientific">Streblomastix strix</name>
    <dbReference type="NCBI Taxonomy" id="222440"/>
    <lineage>
        <taxon>Eukaryota</taxon>
        <taxon>Metamonada</taxon>
        <taxon>Preaxostyla</taxon>
        <taxon>Oxymonadida</taxon>
        <taxon>Streblomastigidae</taxon>
        <taxon>Streblomastix</taxon>
    </lineage>
</organism>
<dbReference type="AlphaFoldDB" id="A0A5J4TP99"/>
<accession>A0A5J4TP99</accession>
<evidence type="ECO:0000313" key="2">
    <source>
        <dbReference type="Proteomes" id="UP000324800"/>
    </source>
</evidence>
<proteinExistence type="predicted"/>